<dbReference type="Pfam" id="PF08543">
    <property type="entry name" value="Phos_pyr_kin"/>
    <property type="match status" value="1"/>
</dbReference>
<dbReference type="CDD" id="cd01173">
    <property type="entry name" value="pyridoxal_pyridoxamine_kinase"/>
    <property type="match status" value="1"/>
</dbReference>
<evidence type="ECO:0000259" key="8">
    <source>
        <dbReference type="Pfam" id="PF08543"/>
    </source>
</evidence>
<name>A0A4R0S041_9APHY</name>
<dbReference type="GO" id="GO:0008478">
    <property type="term" value="F:pyridoxal kinase activity"/>
    <property type="evidence" value="ECO:0007669"/>
    <property type="project" value="UniProtKB-EC"/>
</dbReference>
<evidence type="ECO:0000313" key="9">
    <source>
        <dbReference type="EMBL" id="TCD69064.1"/>
    </source>
</evidence>
<keyword evidence="3" id="KW-0808">Transferase</keyword>
<evidence type="ECO:0000256" key="2">
    <source>
        <dbReference type="ARBA" id="ARBA00012104"/>
    </source>
</evidence>
<dbReference type="NCBIfam" id="TIGR00687">
    <property type="entry name" value="pyridox_kin"/>
    <property type="match status" value="1"/>
</dbReference>
<dbReference type="Gene3D" id="3.40.1190.20">
    <property type="match status" value="1"/>
</dbReference>
<dbReference type="EC" id="2.7.1.35" evidence="2"/>
<dbReference type="SUPFAM" id="SSF53613">
    <property type="entry name" value="Ribokinase-like"/>
    <property type="match status" value="1"/>
</dbReference>
<evidence type="ECO:0000256" key="6">
    <source>
        <dbReference type="ARBA" id="ARBA00022840"/>
    </source>
</evidence>
<dbReference type="OrthoDB" id="2104723at2759"/>
<comment type="similarity">
    <text evidence="1">Belongs to the pyridoxine kinase family.</text>
</comment>
<accession>A0A4R0S041</accession>
<evidence type="ECO:0000256" key="1">
    <source>
        <dbReference type="ARBA" id="ARBA00008805"/>
    </source>
</evidence>
<dbReference type="InterPro" id="IPR013749">
    <property type="entry name" value="PM/HMP-P_kinase-1"/>
</dbReference>
<dbReference type="PANTHER" id="PTHR10534">
    <property type="entry name" value="PYRIDOXAL KINASE"/>
    <property type="match status" value="1"/>
</dbReference>
<evidence type="ECO:0000256" key="7">
    <source>
        <dbReference type="SAM" id="MobiDB-lite"/>
    </source>
</evidence>
<dbReference type="AlphaFoldDB" id="A0A4R0S041"/>
<dbReference type="InterPro" id="IPR029056">
    <property type="entry name" value="Ribokinase-like"/>
</dbReference>
<proteinExistence type="inferred from homology"/>
<evidence type="ECO:0000256" key="5">
    <source>
        <dbReference type="ARBA" id="ARBA00022777"/>
    </source>
</evidence>
<protein>
    <recommendedName>
        <fullName evidence="2">pyridoxal kinase</fullName>
        <ecNumber evidence="2">2.7.1.35</ecNumber>
    </recommendedName>
</protein>
<gene>
    <name evidence="9" type="primary">BUD16</name>
    <name evidence="9" type="ORF">EIP91_008962</name>
</gene>
<dbReference type="GO" id="GO:0005524">
    <property type="term" value="F:ATP binding"/>
    <property type="evidence" value="ECO:0007669"/>
    <property type="project" value="UniProtKB-KW"/>
</dbReference>
<feature type="domain" description="Pyridoxamine kinase/Phosphomethylpyrimidine kinase" evidence="8">
    <location>
        <begin position="79"/>
        <end position="178"/>
    </location>
</feature>
<organism evidence="9 10">
    <name type="scientific">Steccherinum ochraceum</name>
    <dbReference type="NCBI Taxonomy" id="92696"/>
    <lineage>
        <taxon>Eukaryota</taxon>
        <taxon>Fungi</taxon>
        <taxon>Dikarya</taxon>
        <taxon>Basidiomycota</taxon>
        <taxon>Agaricomycotina</taxon>
        <taxon>Agaricomycetes</taxon>
        <taxon>Polyporales</taxon>
        <taxon>Steccherinaceae</taxon>
        <taxon>Steccherinum</taxon>
    </lineage>
</organism>
<keyword evidence="10" id="KW-1185">Reference proteome</keyword>
<comment type="caution">
    <text evidence="9">The sequence shown here is derived from an EMBL/GenBank/DDBJ whole genome shotgun (WGS) entry which is preliminary data.</text>
</comment>
<keyword evidence="4" id="KW-0547">Nucleotide-binding</keyword>
<feature type="region of interest" description="Disordered" evidence="7">
    <location>
        <begin position="300"/>
        <end position="323"/>
    </location>
</feature>
<evidence type="ECO:0000313" key="10">
    <source>
        <dbReference type="Proteomes" id="UP000292702"/>
    </source>
</evidence>
<reference evidence="9 10" key="1">
    <citation type="submission" date="2018-11" db="EMBL/GenBank/DDBJ databases">
        <title>Genome assembly of Steccherinum ochraceum LE-BIN_3174, the white-rot fungus of the Steccherinaceae family (The Residual Polyporoid clade, Polyporales, Basidiomycota).</title>
        <authorList>
            <person name="Fedorova T.V."/>
            <person name="Glazunova O.A."/>
            <person name="Landesman E.O."/>
            <person name="Moiseenko K.V."/>
            <person name="Psurtseva N.V."/>
            <person name="Savinova O.S."/>
            <person name="Shakhova N.V."/>
            <person name="Tyazhelova T.V."/>
            <person name="Vasina D.V."/>
        </authorList>
    </citation>
    <scope>NUCLEOTIDE SEQUENCE [LARGE SCALE GENOMIC DNA]</scope>
    <source>
        <strain evidence="9 10">LE-BIN_3174</strain>
    </source>
</reference>
<dbReference type="GO" id="GO:0009443">
    <property type="term" value="P:pyridoxal 5'-phosphate salvage"/>
    <property type="evidence" value="ECO:0007669"/>
    <property type="project" value="InterPro"/>
</dbReference>
<evidence type="ECO:0000256" key="3">
    <source>
        <dbReference type="ARBA" id="ARBA00022679"/>
    </source>
</evidence>
<evidence type="ECO:0000256" key="4">
    <source>
        <dbReference type="ARBA" id="ARBA00022741"/>
    </source>
</evidence>
<keyword evidence="6" id="KW-0067">ATP-binding</keyword>
<dbReference type="GO" id="GO:0005829">
    <property type="term" value="C:cytosol"/>
    <property type="evidence" value="ECO:0007669"/>
    <property type="project" value="TreeGrafter"/>
</dbReference>
<dbReference type="EMBL" id="RWJN01000050">
    <property type="protein sequence ID" value="TCD69064.1"/>
    <property type="molecule type" value="Genomic_DNA"/>
</dbReference>
<dbReference type="PANTHER" id="PTHR10534:SF2">
    <property type="entry name" value="PYRIDOXAL KINASE"/>
    <property type="match status" value="1"/>
</dbReference>
<dbReference type="InterPro" id="IPR004625">
    <property type="entry name" value="PyrdxlKinase"/>
</dbReference>
<sequence>MSRVLSVQSHVAFGYVGGKAAVFPLQCLGYDVDVVNTVNFSNHSGYGRFGGSKADAEELTRIFGLMAQNGLLRSERLLTGYIPSGEALAAVKDMATKLREANPELIYLLDPVLGDAGQLYVAPSVIPVYRAMLPLSTIITPNWFEVEVLTDVKIENMSTLRKALKILHDEHKVPNIVMSSIPLKPWLKAALPSRSRTPPGSEPSDEDFLLCISSSQNQTGDDAPSIVHAGRVPYISGYFSGVGDLFSAFVVAHYKPTSPILQTNSKPLDTASGETALSRAVSAALTKTHAMLLLTNEYAQQLPEEERQPTDDEADEKEADRRVRRMKGRELRLIQGQDIIRGTQKATERRMDLWAGFWTS</sequence>
<keyword evidence="5 9" id="KW-0418">Kinase</keyword>
<dbReference type="Proteomes" id="UP000292702">
    <property type="component" value="Unassembled WGS sequence"/>
</dbReference>
<dbReference type="STRING" id="92696.A0A4R0S041"/>